<gene>
    <name evidence="11" type="ORF">FZEAL_6480</name>
</gene>
<dbReference type="InterPro" id="IPR027450">
    <property type="entry name" value="AlkB-like"/>
</dbReference>
<dbReference type="SUPFAM" id="SSF51197">
    <property type="entry name" value="Clavaminate synthase-like"/>
    <property type="match status" value="1"/>
</dbReference>
<comment type="caution">
    <text evidence="11">The sequence shown here is derived from an EMBL/GenBank/DDBJ whole genome shotgun (WGS) entry which is preliminary data.</text>
</comment>
<evidence type="ECO:0000256" key="3">
    <source>
        <dbReference type="ARBA" id="ARBA00022723"/>
    </source>
</evidence>
<comment type="similarity">
    <text evidence="1">Belongs to the alkB family.</text>
</comment>
<protein>
    <recommendedName>
        <fullName evidence="2">mRNA N(6)-methyladenine demethylase</fullName>
        <ecNumber evidence="2">1.14.11.53</ecNumber>
    </recommendedName>
</protein>
<evidence type="ECO:0000256" key="8">
    <source>
        <dbReference type="ARBA" id="ARBA00047565"/>
    </source>
</evidence>
<feature type="binding site" evidence="9">
    <location>
        <position position="332"/>
    </location>
    <ligand>
        <name>Fe cation</name>
        <dbReference type="ChEBI" id="CHEBI:24875"/>
        <note>catalytic</note>
    </ligand>
</feature>
<comment type="cofactor">
    <cofactor evidence="9">
        <name>Fe(2+)</name>
        <dbReference type="ChEBI" id="CHEBI:29033"/>
    </cofactor>
    <text evidence="9">Binds 1 Fe(2+) ion per subunit.</text>
</comment>
<dbReference type="GO" id="GO:1990931">
    <property type="term" value="F:mRNA N6-methyladenosine dioxygenase activity"/>
    <property type="evidence" value="ECO:0007669"/>
    <property type="project" value="UniProtKB-EC"/>
</dbReference>
<keyword evidence="12" id="KW-1185">Reference proteome</keyword>
<dbReference type="EC" id="1.14.11.53" evidence="2"/>
<dbReference type="Gene3D" id="2.60.120.590">
    <property type="entry name" value="Alpha-ketoglutarate-dependent dioxygenase AlkB-like"/>
    <property type="match status" value="1"/>
</dbReference>
<accession>A0A8H4UIG4</accession>
<dbReference type="GO" id="GO:0005634">
    <property type="term" value="C:nucleus"/>
    <property type="evidence" value="ECO:0007669"/>
    <property type="project" value="TreeGrafter"/>
</dbReference>
<evidence type="ECO:0000256" key="6">
    <source>
        <dbReference type="ARBA" id="ARBA00023004"/>
    </source>
</evidence>
<dbReference type="EMBL" id="JABEYC010000476">
    <property type="protein sequence ID" value="KAF4976904.1"/>
    <property type="molecule type" value="Genomic_DNA"/>
</dbReference>
<dbReference type="GO" id="GO:0046872">
    <property type="term" value="F:metal ion binding"/>
    <property type="evidence" value="ECO:0007669"/>
    <property type="project" value="UniProtKB-KW"/>
</dbReference>
<dbReference type="PANTHER" id="PTHR16557:SF2">
    <property type="entry name" value="NUCLEIC ACID DIOXYGENASE ALKBH1"/>
    <property type="match status" value="1"/>
</dbReference>
<dbReference type="FunFam" id="2.60.120.590:FF:000014">
    <property type="entry name" value="Oxidoreductase, 2OG-Fe(II) oxygenase family family"/>
    <property type="match status" value="1"/>
</dbReference>
<dbReference type="OrthoDB" id="6614653at2759"/>
<evidence type="ECO:0000256" key="4">
    <source>
        <dbReference type="ARBA" id="ARBA00022964"/>
    </source>
</evidence>
<dbReference type="InterPro" id="IPR037151">
    <property type="entry name" value="AlkB-like_sf"/>
</dbReference>
<dbReference type="Proteomes" id="UP000635477">
    <property type="component" value="Unassembled WGS sequence"/>
</dbReference>
<evidence type="ECO:0000256" key="1">
    <source>
        <dbReference type="ARBA" id="ARBA00007879"/>
    </source>
</evidence>
<dbReference type="GO" id="GO:0005737">
    <property type="term" value="C:cytoplasm"/>
    <property type="evidence" value="ECO:0007669"/>
    <property type="project" value="TreeGrafter"/>
</dbReference>
<keyword evidence="5" id="KW-0560">Oxidoreductase</keyword>
<organism evidence="11 12">
    <name type="scientific">Fusarium zealandicum</name>
    <dbReference type="NCBI Taxonomy" id="1053134"/>
    <lineage>
        <taxon>Eukaryota</taxon>
        <taxon>Fungi</taxon>
        <taxon>Dikarya</taxon>
        <taxon>Ascomycota</taxon>
        <taxon>Pezizomycotina</taxon>
        <taxon>Sordariomycetes</taxon>
        <taxon>Hypocreomycetidae</taxon>
        <taxon>Hypocreales</taxon>
        <taxon>Nectriaceae</taxon>
        <taxon>Fusarium</taxon>
        <taxon>Fusarium staphyleae species complex</taxon>
    </lineage>
</organism>
<evidence type="ECO:0000256" key="9">
    <source>
        <dbReference type="PIRSR" id="PIRSR604574-2"/>
    </source>
</evidence>
<reference evidence="11" key="2">
    <citation type="submission" date="2020-05" db="EMBL/GenBank/DDBJ databases">
        <authorList>
            <person name="Kim H.-S."/>
            <person name="Proctor R.H."/>
            <person name="Brown D.W."/>
        </authorList>
    </citation>
    <scope>NUCLEOTIDE SEQUENCE</scope>
    <source>
        <strain evidence="11">NRRL 22465</strain>
    </source>
</reference>
<dbReference type="AlphaFoldDB" id="A0A8H4UIG4"/>
<dbReference type="Pfam" id="PF13532">
    <property type="entry name" value="2OG-FeII_Oxy_2"/>
    <property type="match status" value="1"/>
</dbReference>
<evidence type="ECO:0000256" key="7">
    <source>
        <dbReference type="ARBA" id="ARBA00023026"/>
    </source>
</evidence>
<dbReference type="InterPro" id="IPR005123">
    <property type="entry name" value="Oxoglu/Fe-dep_dioxygenase_dom"/>
</dbReference>
<feature type="domain" description="Fe2OG dioxygenase" evidence="10">
    <location>
        <begin position="246"/>
        <end position="377"/>
    </location>
</feature>
<dbReference type="InterPro" id="IPR004574">
    <property type="entry name" value="Alkb"/>
</dbReference>
<sequence length="378" mass="42986">MTVKMGHDDRTCGNSTHVLSTLPHFDTTWTIANMATNLTEIDAHEQPSDQMRAEWKTFMRQDTKDLLNDPRIDDPRASLEESGFRTVSTLPRAQVASSLAHLGSDLASQAEGDVSVIHHPLIPGLLIVPSLLSPTVQKSLLDRLLHRDLSNPKHQTNLHLHYDLPYPEGQDDDDKSFFTLGPETPASFIPKDPSVHKALSIRQVLQRKLHWVTLGGQYDWTNRVYPEELPPQFPQDISRFLEGLFPETVAQAAILNFYTPGDTMMMHRDVSEETDKGLISLSFGCDGLFMIAPHDLRSEAQGEATGEKQYLLLRLRSGDAIYMTQESRYAWHGVPKVLKDTCPSYLENWPTRDDTKFGEWRGWMKNKRINLNVRQMKD</sequence>
<evidence type="ECO:0000256" key="5">
    <source>
        <dbReference type="ARBA" id="ARBA00023002"/>
    </source>
</evidence>
<evidence type="ECO:0000313" key="11">
    <source>
        <dbReference type="EMBL" id="KAF4976904.1"/>
    </source>
</evidence>
<name>A0A8H4UIG4_9HYPO</name>
<dbReference type="PROSITE" id="PS51471">
    <property type="entry name" value="FE2OG_OXY"/>
    <property type="match status" value="1"/>
</dbReference>
<keyword evidence="7" id="KW-0843">Virulence</keyword>
<dbReference type="PANTHER" id="PTHR16557">
    <property type="entry name" value="ALKYLATED DNA REPAIR PROTEIN ALKB-RELATED"/>
    <property type="match status" value="1"/>
</dbReference>
<keyword evidence="4" id="KW-0223">Dioxygenase</keyword>
<comment type="catalytic activity">
    <reaction evidence="8">
        <text>an N(6)-methyladenosine in mRNA + 2-oxoglutarate + O2 = an adenosine in mRNA + formaldehyde + succinate + CO2</text>
        <dbReference type="Rhea" id="RHEA:49520"/>
        <dbReference type="Rhea" id="RHEA-COMP:12414"/>
        <dbReference type="Rhea" id="RHEA-COMP:12417"/>
        <dbReference type="ChEBI" id="CHEBI:15379"/>
        <dbReference type="ChEBI" id="CHEBI:16526"/>
        <dbReference type="ChEBI" id="CHEBI:16810"/>
        <dbReference type="ChEBI" id="CHEBI:16842"/>
        <dbReference type="ChEBI" id="CHEBI:30031"/>
        <dbReference type="ChEBI" id="CHEBI:74411"/>
        <dbReference type="ChEBI" id="CHEBI:74449"/>
        <dbReference type="EC" id="1.14.11.53"/>
    </reaction>
    <physiologicalReaction direction="left-to-right" evidence="8">
        <dbReference type="Rhea" id="RHEA:49521"/>
    </physiologicalReaction>
</comment>
<proteinExistence type="inferred from homology"/>
<feature type="binding site" evidence="9">
    <location>
        <position position="269"/>
    </location>
    <ligand>
        <name>Fe cation</name>
        <dbReference type="ChEBI" id="CHEBI:24875"/>
        <note>catalytic</note>
    </ligand>
</feature>
<keyword evidence="3 9" id="KW-0479">Metal-binding</keyword>
<keyword evidence="6 9" id="KW-0408">Iron</keyword>
<evidence type="ECO:0000256" key="2">
    <source>
        <dbReference type="ARBA" id="ARBA00012931"/>
    </source>
</evidence>
<feature type="binding site" evidence="9">
    <location>
        <position position="267"/>
    </location>
    <ligand>
        <name>Fe cation</name>
        <dbReference type="ChEBI" id="CHEBI:24875"/>
        <note>catalytic</note>
    </ligand>
</feature>
<evidence type="ECO:0000259" key="10">
    <source>
        <dbReference type="PROSITE" id="PS51471"/>
    </source>
</evidence>
<reference evidence="11" key="1">
    <citation type="journal article" date="2020" name="BMC Genomics">
        <title>Correction to: Identification and distribution of gene clusters required for synthesis of sphingolipid metabolism inhibitors in diverse species of the filamentous fungus Fusarium.</title>
        <authorList>
            <person name="Kim H.S."/>
            <person name="Lohmar J.M."/>
            <person name="Busman M."/>
            <person name="Brown D.W."/>
            <person name="Naumann T.A."/>
            <person name="Divon H.H."/>
            <person name="Lysoe E."/>
            <person name="Uhlig S."/>
            <person name="Proctor R.H."/>
        </authorList>
    </citation>
    <scope>NUCLEOTIDE SEQUENCE</scope>
    <source>
        <strain evidence="11">NRRL 22465</strain>
    </source>
</reference>
<evidence type="ECO:0000313" key="12">
    <source>
        <dbReference type="Proteomes" id="UP000635477"/>
    </source>
</evidence>